<dbReference type="KEGG" id="vg:26122620"/>
<feature type="region of interest" description="Disordered" evidence="2">
    <location>
        <begin position="1"/>
        <end position="46"/>
    </location>
</feature>
<proteinExistence type="predicted"/>
<evidence type="ECO:0000256" key="1">
    <source>
        <dbReference type="SAM" id="Coils"/>
    </source>
</evidence>
<evidence type="ECO:0000313" key="4">
    <source>
        <dbReference type="Proteomes" id="UP000208106"/>
    </source>
</evidence>
<dbReference type="EMBL" id="KM924292">
    <property type="protein sequence ID" value="AIU39298.1"/>
    <property type="molecule type" value="Genomic_DNA"/>
</dbReference>
<keyword evidence="1" id="KW-0175">Coiled coil</keyword>
<dbReference type="GeneID" id="26122620"/>
<dbReference type="KEGG" id="vg:26122605"/>
<feature type="compositionally biased region" description="Low complexity" evidence="2">
    <location>
        <begin position="477"/>
        <end position="487"/>
    </location>
</feature>
<keyword evidence="4" id="KW-1185">Reference proteome</keyword>
<feature type="region of interest" description="Disordered" evidence="2">
    <location>
        <begin position="435"/>
        <end position="542"/>
    </location>
</feature>
<feature type="compositionally biased region" description="Basic and acidic residues" evidence="2">
    <location>
        <begin position="524"/>
        <end position="535"/>
    </location>
</feature>
<feature type="compositionally biased region" description="Acidic residues" evidence="2">
    <location>
        <begin position="125"/>
        <end position="134"/>
    </location>
</feature>
<feature type="compositionally biased region" description="Polar residues" evidence="2">
    <location>
        <begin position="437"/>
        <end position="448"/>
    </location>
</feature>
<dbReference type="RefSeq" id="YP_009176942.1">
    <property type="nucleotide sequence ID" value="NC_027916.2"/>
</dbReference>
<name>A0A0M3LCP3_9ALPH</name>
<protein>
    <submittedName>
        <fullName evidence="3">Transcriptional regulator ICP4</fullName>
    </submittedName>
</protein>
<dbReference type="RefSeq" id="YP_009176964.1">
    <property type="nucleotide sequence ID" value="NC_027916.2"/>
</dbReference>
<dbReference type="GeneID" id="26122605"/>
<organism evidence="3 4">
    <name type="scientific">Testudinid alphaherpesvirus 3</name>
    <dbReference type="NCBI Taxonomy" id="2560801"/>
    <lineage>
        <taxon>Viruses</taxon>
        <taxon>Duplodnaviria</taxon>
        <taxon>Heunggongvirae</taxon>
        <taxon>Peploviricota</taxon>
        <taxon>Herviviricetes</taxon>
        <taxon>Herpesvirales</taxon>
        <taxon>Orthoherpesviridae</taxon>
        <taxon>Alphaherpesvirinae</taxon>
        <taxon>Scutavirus</taxon>
        <taxon>Scutavirus testudinidalpha3</taxon>
    </lineage>
</organism>
<dbReference type="Proteomes" id="UP000208106">
    <property type="component" value="Segment"/>
</dbReference>
<feature type="compositionally biased region" description="Basic and acidic residues" evidence="2">
    <location>
        <begin position="638"/>
        <end position="651"/>
    </location>
</feature>
<feature type="region of interest" description="Disordered" evidence="2">
    <location>
        <begin position="627"/>
        <end position="651"/>
    </location>
</feature>
<dbReference type="EMBL" id="KM924292">
    <property type="protein sequence ID" value="AIU39296.1"/>
    <property type="molecule type" value="Genomic_DNA"/>
</dbReference>
<feature type="coiled-coil region" evidence="1">
    <location>
        <begin position="72"/>
        <end position="104"/>
    </location>
</feature>
<feature type="compositionally biased region" description="Polar residues" evidence="2">
    <location>
        <begin position="107"/>
        <end position="116"/>
    </location>
</feature>
<feature type="compositionally biased region" description="Polar residues" evidence="2">
    <location>
        <begin position="488"/>
        <end position="503"/>
    </location>
</feature>
<accession>A0A0M3LCP3</accession>
<feature type="compositionally biased region" description="Low complexity" evidence="2">
    <location>
        <begin position="454"/>
        <end position="468"/>
    </location>
</feature>
<sequence>MSRSRSSSPMDRRVSSSESEDSETENRPRRSGPRAFHPPGSMWANVPIKTEPESEVECLGQVSPRLSQKRQRAALEEIAAKKAEEIAQQQTKAIEARFDALQRQLSFMQATGSQPQSRRRPGPSQEEEEEACDDPESRLLELVAERRNGIRYETVARDEAFSATGRPAGKKRKYGLGVPGCRVQPVRGYTDPRLPSVKNLMAGGQSPNPLCAEPLIMAVLSPSRRYDKKCLTFMTESLYQAFDALAEAQARKADEVDQFILSVEGRCSNIKSLLKGMREAANETGKQLSASDLKNTIRACDRALRACRKLVPVGLPLPLMTGRWCYDHFGCQAERYIKDCGRSVNRIITELDWLEDAAIGLVVREGVLSADMCSDQDSSVMESIADIIRCVGTVLFCIARYTQWGVPKPYILANTAYEAMTEGMMSVREECAPSAPAQKSVSKQQYGQPPTRVAPSKSAPAAAAGSAPIKNSVTSKSAPAAAAGSAPIKNSVTSAPPVTNGTASAKKKRPSVGASPAANVSSAIRDRSPLRERSKSQTGGDTECTEIADVVLALWRAEGENAVPKVQRISKRKPTDPRRNPNAKAPSPPPSSSPVMPQKASSPTPKITLPPPEQLKDLLLAARKRLSTPPNPLTYPHDALEKEHPPPTDSELKVASEALPAAERLNGWLPVLQKDGRFVREAEYFDKSLDESMDWTAQLRPEEVKAIILVESVHPFSTTEAYESDALVATHALLLGLPVNRMPHNNFFEVPAKYPGLKKAGLLLLTTGDLGHVAAIEQCAELLFKQGKKLILTVAHSNPSCVGCHWPKWDTVRFVAHPTEAWSVYDMRRPPLVESFDALYDWPGLLNRSTLLAMEADLKSEYGKCPPLMHRKNVLVILRAGVEFPSPSDTIDPIEFVTNRPTEPRREAEPEAEDILAQAVKELTGLVNDIPAPDEASDLISALEGLDDYDMRENQILDLTDMLDL</sequence>
<evidence type="ECO:0000256" key="2">
    <source>
        <dbReference type="SAM" id="MobiDB-lite"/>
    </source>
</evidence>
<reference evidence="3 4" key="1">
    <citation type="journal article" date="2015" name="J. Virol.">
        <title>The Genome of a Tortoise Herpesvirus (Testudinid Herpesvirus 3) Has a Novel Structure and Contains a Large Region That Is Not Required for Replication In Vitro or Virulence In Vivo.</title>
        <authorList>
            <person name="Gandar F."/>
            <person name="Wilkie G.S."/>
            <person name="Gatherer D."/>
            <person name="Kerr K."/>
            <person name="Marlier D."/>
            <person name="Diez M."/>
            <person name="Marschang R.E."/>
            <person name="Mast J."/>
            <person name="Dewals B.G."/>
            <person name="Davison A.J."/>
            <person name="Vanderplasschen A.F."/>
        </authorList>
    </citation>
    <scope>NUCLEOTIDE SEQUENCE [LARGE SCALE GENOMIC DNA]</scope>
    <source>
        <strain evidence="3 4">1976</strain>
    </source>
</reference>
<evidence type="ECO:0000313" key="3">
    <source>
        <dbReference type="EMBL" id="AIU39298.1"/>
    </source>
</evidence>
<feature type="region of interest" description="Disordered" evidence="2">
    <location>
        <begin position="563"/>
        <end position="612"/>
    </location>
</feature>
<feature type="region of interest" description="Disordered" evidence="2">
    <location>
        <begin position="107"/>
        <end position="137"/>
    </location>
</feature>
<gene>
    <name evidence="3" type="primary">RS1</name>
</gene>